<evidence type="ECO:0000313" key="2">
    <source>
        <dbReference type="Proteomes" id="UP000003505"/>
    </source>
</evidence>
<dbReference type="AlphaFoldDB" id="C9LTA5"/>
<dbReference type="Gene3D" id="2.60.450.10">
    <property type="entry name" value="Lipopolysaccharide (LPS) transport protein A like domain"/>
    <property type="match status" value="1"/>
</dbReference>
<dbReference type="EMBL" id="ACKP02000012">
    <property type="protein sequence ID" value="EEX77951.1"/>
    <property type="molecule type" value="Genomic_DNA"/>
</dbReference>
<dbReference type="Proteomes" id="UP000003505">
    <property type="component" value="Unassembled WGS sequence"/>
</dbReference>
<reference evidence="1 2" key="1">
    <citation type="submission" date="2009-09" db="EMBL/GenBank/DDBJ databases">
        <authorList>
            <person name="Weinstock G."/>
            <person name="Sodergren E."/>
            <person name="Clifton S."/>
            <person name="Fulton L."/>
            <person name="Fulton B."/>
            <person name="Courtney L."/>
            <person name="Fronick C."/>
            <person name="Harrison M."/>
            <person name="Strong C."/>
            <person name="Farmer C."/>
            <person name="Delahaunty K."/>
            <person name="Markovic C."/>
            <person name="Hall O."/>
            <person name="Minx P."/>
            <person name="Tomlinson C."/>
            <person name="Mitreva M."/>
            <person name="Nelson J."/>
            <person name="Hou S."/>
            <person name="Wollam A."/>
            <person name="Pepin K.H."/>
            <person name="Johnson M."/>
            <person name="Bhonagiri V."/>
            <person name="Nash W.E."/>
            <person name="Warren W."/>
            <person name="Chinwalla A."/>
            <person name="Mardis E.R."/>
            <person name="Wilson R.K."/>
        </authorList>
    </citation>
    <scope>NUCLEOTIDE SEQUENCE [LARGE SCALE GENOMIC DNA]</scope>
    <source>
        <strain evidence="2">ATCC 35185 / DSM 20758 / VPI D19B-28</strain>
    </source>
</reference>
<gene>
    <name evidence="1" type="ORF">SELSPUOL_00687</name>
</gene>
<protein>
    <submittedName>
        <fullName evidence="1">OstA-like protein</fullName>
    </submittedName>
</protein>
<proteinExistence type="predicted"/>
<sequence>MLYDRKRIHMETLFPPMKGSVFMKKNLVSVLMMFVLLTLSATALAAPNFSFDSYRLDFSSGRCVFDGNIRIVANGCTFQADHAEVDLATALKYLKNGAFDAQSGVNSPDFEVWCEGNVSVSQDGLKLTGDKAHVIGKTHEAVVEGNVFLERPKVTIQSDSGLFNWDTQVAQFDDNVRIRQGKREIKAEHAFYDVAKDELL</sequence>
<comment type="caution">
    <text evidence="1">The sequence shown here is derived from an EMBL/GenBank/DDBJ whole genome shotgun (WGS) entry which is preliminary data.</text>
</comment>
<dbReference type="STRING" id="546271.Selsp_1511"/>
<evidence type="ECO:0000313" key="1">
    <source>
        <dbReference type="EMBL" id="EEX77951.1"/>
    </source>
</evidence>
<accession>C9LTA5</accession>
<organism evidence="1 2">
    <name type="scientific">Selenomonas sputigena (strain ATCC 35185 / DSM 20758 / CCUG 44933 / VPI D19B-28)</name>
    <dbReference type="NCBI Taxonomy" id="546271"/>
    <lineage>
        <taxon>Bacteria</taxon>
        <taxon>Bacillati</taxon>
        <taxon>Bacillota</taxon>
        <taxon>Negativicutes</taxon>
        <taxon>Selenomonadales</taxon>
        <taxon>Selenomonadaceae</taxon>
        <taxon>Selenomonas</taxon>
    </lineage>
</organism>
<name>C9LTA5_SELS3</name>
<dbReference type="eggNOG" id="COG1934">
    <property type="taxonomic scope" value="Bacteria"/>
</dbReference>